<proteinExistence type="predicted"/>
<evidence type="ECO:0000313" key="3">
    <source>
        <dbReference type="EMBL" id="AAF22860.1"/>
    </source>
</evidence>
<evidence type="ECO:0000313" key="2">
    <source>
        <dbReference type="EMBL" id="AAD25903.1"/>
    </source>
</evidence>
<dbReference type="EMBL" id="AF033858">
    <property type="protein sequence ID" value="AAF22860.1"/>
    <property type="molecule type" value="Genomic_DNA"/>
</dbReference>
<dbReference type="AlphaFoldDB" id="Q9X3B7"/>
<dbReference type="EMBL" id="AF069302">
    <property type="protein sequence ID" value="AAD25903.1"/>
    <property type="molecule type" value="Genomic_DNA"/>
</dbReference>
<organism evidence="2">
    <name type="scientific">Pediococcus pentosaceus</name>
    <dbReference type="NCBI Taxonomy" id="1255"/>
    <lineage>
        <taxon>Bacteria</taxon>
        <taxon>Bacillati</taxon>
        <taxon>Bacillota</taxon>
        <taxon>Bacilli</taxon>
        <taxon>Lactobacillales</taxon>
        <taxon>Lactobacillaceae</taxon>
        <taxon>Pediococcus</taxon>
    </lineage>
</organism>
<keyword evidence="1" id="KW-0812">Transmembrane</keyword>
<feature type="transmembrane region" description="Helical" evidence="1">
    <location>
        <begin position="6"/>
        <end position="23"/>
    </location>
</feature>
<keyword evidence="1" id="KW-0472">Membrane</keyword>
<protein>
    <submittedName>
        <fullName evidence="2">PenH</fullName>
    </submittedName>
    <submittedName>
        <fullName evidence="3">YxlE-like protein</fullName>
    </submittedName>
</protein>
<geneLocation type="plasmid" evidence="2">
    <name>pMD136</name>
</geneLocation>
<dbReference type="RefSeq" id="WP_010889655.1">
    <property type="nucleotide sequence ID" value="NC_001277.1"/>
</dbReference>
<name>Q9X3B7_PEDPE</name>
<gene>
    <name evidence="2" type="primary">penH</name>
</gene>
<keyword evidence="1" id="KW-1133">Transmembrane helix</keyword>
<evidence type="ECO:0000256" key="1">
    <source>
        <dbReference type="SAM" id="Phobius"/>
    </source>
</evidence>
<sequence>MNTTWMLLIILIALYISVCWYKIYKAASTKWIPKWAWAIVVCISIPLGGMIYLLFGENREY</sequence>
<keyword evidence="2" id="KW-0614">Plasmid</keyword>
<accession>Q9X3B7</accession>
<reference evidence="3" key="2">
    <citation type="journal article" date="2000" name="Plasmid">
        <title>Nucleotide sequence and analysis of plasmid pMD136 from Pediococcus pentosaceus FBB61 (ATCC43200) involved in pediocin A production.</title>
        <authorList>
            <person name="Giacomini A."/>
            <person name="Squartini A."/>
            <person name="Nuti M.P."/>
        </authorList>
    </citation>
    <scope>NUCLEOTIDE SEQUENCE</scope>
    <source>
        <strain evidence="3">ATCC 43200</strain>
        <plasmid evidence="3">pMD136</plasmid>
    </source>
</reference>
<feature type="transmembrane region" description="Helical" evidence="1">
    <location>
        <begin position="35"/>
        <end position="55"/>
    </location>
</feature>
<reference evidence="2" key="1">
    <citation type="submission" date="1998-06" db="EMBL/GenBank/DDBJ databases">
        <title>Pediococcus pentosaceus pediocin A encoding plasmid, pMD136.</title>
        <authorList>
            <person name="Kantor A."/>
            <person name="Mett A."/>
            <person name="Shapira R."/>
        </authorList>
    </citation>
    <scope>NUCLEOTIDE SEQUENCE</scope>
    <source>
        <strain evidence="2">ATCC 43200</strain>
        <plasmid evidence="2">pMD136</plasmid>
    </source>
</reference>